<gene>
    <name evidence="12" type="ORF">DILT_LOCUS11976</name>
</gene>
<comment type="similarity">
    <text evidence="3 11">Belongs to the PIGV family.</text>
</comment>
<keyword evidence="4 11" id="KW-0337">GPI-anchor biosynthesis</keyword>
<dbReference type="Proteomes" id="UP000281553">
    <property type="component" value="Unassembled WGS sequence"/>
</dbReference>
<sequence length="115" mass="13077">MVVTCDLGDSTQVLANRYLGQKVARTQVVLTRMLFSSCPILYWYCASILVDEDLFSLSKDRKNMKPFSVGLSISRMAAILSPTSYPSTHQKVLLLYFYAYILIGCIMHPNFLPWT</sequence>
<evidence type="ECO:0000313" key="12">
    <source>
        <dbReference type="EMBL" id="VDN16145.1"/>
    </source>
</evidence>
<evidence type="ECO:0000313" key="13">
    <source>
        <dbReference type="Proteomes" id="UP000281553"/>
    </source>
</evidence>
<evidence type="ECO:0000256" key="1">
    <source>
        <dbReference type="ARBA" id="ARBA00004477"/>
    </source>
</evidence>
<comment type="caution">
    <text evidence="11">Lacks conserved residue(s) required for the propagation of feature annotation.</text>
</comment>
<evidence type="ECO:0000256" key="8">
    <source>
        <dbReference type="ARBA" id="ARBA00022824"/>
    </source>
</evidence>
<comment type="function">
    <text evidence="11">Mannosyltransferase involved in glycosylphosphatidylinositol-anchor biosynthesis.</text>
</comment>
<dbReference type="PANTHER" id="PTHR12468">
    <property type="entry name" value="GPI MANNOSYLTRANSFERASE 2"/>
    <property type="match status" value="1"/>
</dbReference>
<dbReference type="InterPro" id="IPR007315">
    <property type="entry name" value="PIG-V/Gpi18"/>
</dbReference>
<keyword evidence="8 11" id="KW-0256">Endoplasmic reticulum</keyword>
<feature type="transmembrane region" description="Helical" evidence="11">
    <location>
        <begin position="93"/>
        <end position="112"/>
    </location>
</feature>
<evidence type="ECO:0000256" key="5">
    <source>
        <dbReference type="ARBA" id="ARBA00022676"/>
    </source>
</evidence>
<evidence type="ECO:0000256" key="11">
    <source>
        <dbReference type="RuleBase" id="RU363112"/>
    </source>
</evidence>
<evidence type="ECO:0000256" key="2">
    <source>
        <dbReference type="ARBA" id="ARBA00004687"/>
    </source>
</evidence>
<keyword evidence="10 11" id="KW-0472">Membrane</keyword>
<name>A0A3P7LGW1_DIBLA</name>
<keyword evidence="13" id="KW-1185">Reference proteome</keyword>
<keyword evidence="7 11" id="KW-0812">Transmembrane</keyword>
<proteinExistence type="inferred from homology"/>
<dbReference type="AlphaFoldDB" id="A0A3P7LGW1"/>
<evidence type="ECO:0000256" key="7">
    <source>
        <dbReference type="ARBA" id="ARBA00022692"/>
    </source>
</evidence>
<keyword evidence="6 11" id="KW-0808">Transferase</keyword>
<protein>
    <recommendedName>
        <fullName evidence="11">GPI mannosyltransferase 2</fullName>
        <ecNumber evidence="11">2.4.1.-</ecNumber>
    </recommendedName>
</protein>
<dbReference type="GO" id="GO:0000009">
    <property type="term" value="F:alpha-1,6-mannosyltransferase activity"/>
    <property type="evidence" value="ECO:0007669"/>
    <property type="project" value="InterPro"/>
</dbReference>
<evidence type="ECO:0000256" key="4">
    <source>
        <dbReference type="ARBA" id="ARBA00022502"/>
    </source>
</evidence>
<evidence type="ECO:0000256" key="3">
    <source>
        <dbReference type="ARBA" id="ARBA00008698"/>
    </source>
</evidence>
<organism evidence="12 13">
    <name type="scientific">Dibothriocephalus latus</name>
    <name type="common">Fish tapeworm</name>
    <name type="synonym">Diphyllobothrium latum</name>
    <dbReference type="NCBI Taxonomy" id="60516"/>
    <lineage>
        <taxon>Eukaryota</taxon>
        <taxon>Metazoa</taxon>
        <taxon>Spiralia</taxon>
        <taxon>Lophotrochozoa</taxon>
        <taxon>Platyhelminthes</taxon>
        <taxon>Cestoda</taxon>
        <taxon>Eucestoda</taxon>
        <taxon>Diphyllobothriidea</taxon>
        <taxon>Diphyllobothriidae</taxon>
        <taxon>Dibothriocephalus</taxon>
    </lineage>
</organism>
<dbReference type="GO" id="GO:0004376">
    <property type="term" value="F:GPI mannosyltransferase activity"/>
    <property type="evidence" value="ECO:0007669"/>
    <property type="project" value="InterPro"/>
</dbReference>
<keyword evidence="5 11" id="KW-0328">Glycosyltransferase</keyword>
<dbReference type="PANTHER" id="PTHR12468:SF2">
    <property type="entry name" value="GPI MANNOSYLTRANSFERASE 2"/>
    <property type="match status" value="1"/>
</dbReference>
<dbReference type="UniPathway" id="UPA00196"/>
<dbReference type="EC" id="2.4.1.-" evidence="11"/>
<comment type="pathway">
    <text evidence="2 11">Glycolipid biosynthesis; glycosylphosphatidylinositol-anchor biosynthesis.</text>
</comment>
<dbReference type="OrthoDB" id="10252502at2759"/>
<dbReference type="EMBL" id="UYRU01064831">
    <property type="protein sequence ID" value="VDN16145.1"/>
    <property type="molecule type" value="Genomic_DNA"/>
</dbReference>
<dbReference type="Pfam" id="PF04188">
    <property type="entry name" value="Mannosyl_trans2"/>
    <property type="match status" value="1"/>
</dbReference>
<keyword evidence="9 11" id="KW-1133">Transmembrane helix</keyword>
<accession>A0A3P7LGW1</accession>
<dbReference type="GO" id="GO:0005789">
    <property type="term" value="C:endoplasmic reticulum membrane"/>
    <property type="evidence" value="ECO:0007669"/>
    <property type="project" value="UniProtKB-SubCell"/>
</dbReference>
<dbReference type="GO" id="GO:0031501">
    <property type="term" value="C:mannosyltransferase complex"/>
    <property type="evidence" value="ECO:0007669"/>
    <property type="project" value="TreeGrafter"/>
</dbReference>
<reference evidence="12 13" key="1">
    <citation type="submission" date="2018-11" db="EMBL/GenBank/DDBJ databases">
        <authorList>
            <consortium name="Pathogen Informatics"/>
        </authorList>
    </citation>
    <scope>NUCLEOTIDE SEQUENCE [LARGE SCALE GENOMIC DNA]</scope>
</reference>
<evidence type="ECO:0000256" key="9">
    <source>
        <dbReference type="ARBA" id="ARBA00022989"/>
    </source>
</evidence>
<comment type="subcellular location">
    <subcellularLocation>
        <location evidence="1 11">Endoplasmic reticulum membrane</location>
        <topology evidence="1 11">Multi-pass membrane protein</topology>
    </subcellularLocation>
</comment>
<evidence type="ECO:0000256" key="6">
    <source>
        <dbReference type="ARBA" id="ARBA00022679"/>
    </source>
</evidence>
<dbReference type="GO" id="GO:0006506">
    <property type="term" value="P:GPI anchor biosynthetic process"/>
    <property type="evidence" value="ECO:0007669"/>
    <property type="project" value="UniProtKB-UniPathway"/>
</dbReference>
<evidence type="ECO:0000256" key="10">
    <source>
        <dbReference type="ARBA" id="ARBA00023136"/>
    </source>
</evidence>